<proteinExistence type="predicted"/>
<dbReference type="AlphaFoldDB" id="A0A414CFH9"/>
<evidence type="ECO:0000313" key="2">
    <source>
        <dbReference type="EMBL" id="RHC93747.1"/>
    </source>
</evidence>
<protein>
    <recommendedName>
        <fullName evidence="1">SP-0191-like C-terminal domain-containing protein</fullName>
    </recommendedName>
</protein>
<evidence type="ECO:0000313" key="3">
    <source>
        <dbReference type="Proteomes" id="UP000285773"/>
    </source>
</evidence>
<dbReference type="InterPro" id="IPR047840">
    <property type="entry name" value="SP_0191-like"/>
</dbReference>
<comment type="caution">
    <text evidence="2">The sequence shown here is derived from an EMBL/GenBank/DDBJ whole genome shotgun (WGS) entry which is preliminary data.</text>
</comment>
<dbReference type="EMBL" id="QSIO01000004">
    <property type="protein sequence ID" value="RHC93747.1"/>
    <property type="molecule type" value="Genomic_DNA"/>
</dbReference>
<dbReference type="InterPro" id="IPR036699">
    <property type="entry name" value="YehR-like_sf"/>
</dbReference>
<organism evidence="2 3">
    <name type="scientific">Streptococcus parasanguinis</name>
    <dbReference type="NCBI Taxonomy" id="1318"/>
    <lineage>
        <taxon>Bacteria</taxon>
        <taxon>Bacillati</taxon>
        <taxon>Bacillota</taxon>
        <taxon>Bacilli</taxon>
        <taxon>Lactobacillales</taxon>
        <taxon>Streptococcaceae</taxon>
        <taxon>Streptococcus</taxon>
    </lineage>
</organism>
<dbReference type="RefSeq" id="WP_118096155.1">
    <property type="nucleotide sequence ID" value="NZ_JBCOAZ010000006.1"/>
</dbReference>
<evidence type="ECO:0000259" key="1">
    <source>
        <dbReference type="Pfam" id="PF21642"/>
    </source>
</evidence>
<dbReference type="Pfam" id="PF21642">
    <property type="entry name" value="SP_0191-like"/>
    <property type="match status" value="1"/>
</dbReference>
<gene>
    <name evidence="2" type="ORF">DW820_09195</name>
</gene>
<feature type="domain" description="SP-0191-like C-terminal" evidence="1">
    <location>
        <begin position="58"/>
        <end position="188"/>
    </location>
</feature>
<name>A0A414CFH9_STRPA</name>
<accession>A0A414CFH9</accession>
<dbReference type="Proteomes" id="UP000285773">
    <property type="component" value="Unassembled WGS sequence"/>
</dbReference>
<reference evidence="2 3" key="1">
    <citation type="submission" date="2018-08" db="EMBL/GenBank/DDBJ databases">
        <title>A genome reference for cultivated species of the human gut microbiota.</title>
        <authorList>
            <person name="Zou Y."/>
            <person name="Xue W."/>
            <person name="Luo G."/>
        </authorList>
    </citation>
    <scope>NUCLEOTIDE SEQUENCE [LARGE SCALE GENOMIC DNA]</scope>
    <source>
        <strain evidence="2 3">AM33-3BH</strain>
    </source>
</reference>
<dbReference type="NCBIfam" id="NF041193">
    <property type="entry name" value="lipo_SP0191"/>
    <property type="match status" value="1"/>
</dbReference>
<dbReference type="InterPro" id="IPR048787">
    <property type="entry name" value="SP_0191-like_C"/>
</dbReference>
<sequence length="198" mass="22242">MKRKIFLLGALALCLTGCGQKKQAKTPNSSEQKAIQAKAEQLQKDNKSILQKAEENKVITRTFVFPKDDKGTQQTQIVTYVGNTFKKLETINVTATDEELKKGIQQVGIEEAQKQLRESFNKDDAFKEALTVPGFTADLTLENENEYKVTITYDFEAMDVKKAEGMTYFKNNHLPELLKLTPSQFADNLINAGASEQK</sequence>
<dbReference type="SUPFAM" id="SSF160704">
    <property type="entry name" value="YehR-like"/>
    <property type="match status" value="1"/>
</dbReference>